<evidence type="ECO:0000313" key="3">
    <source>
        <dbReference type="Proteomes" id="UP000002488"/>
    </source>
</evidence>
<evidence type="ECO:0000256" key="1">
    <source>
        <dbReference type="SAM" id="MobiDB-lite"/>
    </source>
</evidence>
<dbReference type="VEuPathDB" id="GiardiaDB:GL50581_2242"/>
<dbReference type="OrthoDB" id="10249598at2759"/>
<dbReference type="OMA" id="VIRIDMN"/>
<sequence length="404" mass="46874">MSSTRRRVIVPHRSSTARRGPTLSNKRSISRKKKPSTKTQEMYVYHEPHFSPNPLPLCETISITALHVIRIDMNLIGLPEGEKRFVMNLLRQREELQDIYFKRLQMVKQYLNEYNHCQKYREMLQQCAKQQFIEPRDTANPSANLRPLSEDSVDIFIGVLTRYSYYTVRLISLIYYLRKELDAPVGLPQLAPVQSVYQSDWYKYIRDNTLYAPGIVEKILYLAKFCGSAGSVADGRRQIHNYITEHIREHSVKKNTKVGLYQDPFIDFYLRLLLNAPFSTLNEQQGYTSIATSSLSPPRADGTVELNTRPIPDLITRWNAYLWSHPSAYLPKERTNSLQFRPLTGSECLQFIANEEQTLSKYVYERRGDKAFVNKNMSLRTVIIPVDPVAEYREAYLVDTAAEV</sequence>
<reference evidence="2 3" key="1">
    <citation type="journal article" date="2009" name="PLoS Pathog.">
        <title>Draft genome sequencing of giardia intestinalis assemblage B isolate GS: is human giardiasis caused by two different species?</title>
        <authorList>
            <person name="Franzen O."/>
            <person name="Jerlstrom-Hultqvist J."/>
            <person name="Castro E."/>
            <person name="Sherwood E."/>
            <person name="Ankarklev J."/>
            <person name="Reiner D.S."/>
            <person name="Palm D."/>
            <person name="Andersson J.O."/>
            <person name="Andersson B."/>
            <person name="Svard S.G."/>
        </authorList>
    </citation>
    <scope>NUCLEOTIDE SEQUENCE [LARGE SCALE GENOMIC DNA]</scope>
    <source>
        <strain evidence="3">ATCC 50581 / GS clone H7</strain>
    </source>
</reference>
<dbReference type="Proteomes" id="UP000002488">
    <property type="component" value="Unassembled WGS sequence"/>
</dbReference>
<organism evidence="2 3">
    <name type="scientific">Giardia intestinalis (strain ATCC 50581 / GS clone H7)</name>
    <name type="common">Giardia lamblia</name>
    <dbReference type="NCBI Taxonomy" id="598745"/>
    <lineage>
        <taxon>Eukaryota</taxon>
        <taxon>Metamonada</taxon>
        <taxon>Diplomonadida</taxon>
        <taxon>Hexamitidae</taxon>
        <taxon>Giardiinae</taxon>
        <taxon>Giardia</taxon>
    </lineage>
</organism>
<comment type="caution">
    <text evidence="2">The sequence shown here is derived from an EMBL/GenBank/DDBJ whole genome shotgun (WGS) entry which is preliminary data.</text>
</comment>
<evidence type="ECO:0000313" key="2">
    <source>
        <dbReference type="EMBL" id="EET00509.1"/>
    </source>
</evidence>
<protein>
    <submittedName>
        <fullName evidence="2">Uncharacterized protein</fullName>
    </submittedName>
</protein>
<gene>
    <name evidence="2" type="ORF">GL50581_2242</name>
</gene>
<dbReference type="AlphaFoldDB" id="C6LTZ3"/>
<feature type="compositionally biased region" description="Basic residues" evidence="1">
    <location>
        <begin position="1"/>
        <end position="10"/>
    </location>
</feature>
<accession>C6LTZ3</accession>
<name>C6LTZ3_GIAIB</name>
<dbReference type="EMBL" id="ACGJ01002285">
    <property type="protein sequence ID" value="EET00509.1"/>
    <property type="molecule type" value="Genomic_DNA"/>
</dbReference>
<proteinExistence type="predicted"/>
<feature type="region of interest" description="Disordered" evidence="1">
    <location>
        <begin position="1"/>
        <end position="40"/>
    </location>
</feature>